<dbReference type="PANTHER" id="PTHR10909:SF352">
    <property type="entry name" value="ACYL-COENZYME A OXIDASE-LIKE PROTEIN"/>
    <property type="match status" value="1"/>
</dbReference>
<dbReference type="GO" id="GO:0005504">
    <property type="term" value="F:fatty acid binding"/>
    <property type="evidence" value="ECO:0007669"/>
    <property type="project" value="TreeGrafter"/>
</dbReference>
<dbReference type="Proteomes" id="UP000436088">
    <property type="component" value="Unassembled WGS sequence"/>
</dbReference>
<dbReference type="AlphaFoldDB" id="A0A6A3C6R6"/>
<accession>A0A6A3C6R6</accession>
<dbReference type="GO" id="GO:0005777">
    <property type="term" value="C:peroxisome"/>
    <property type="evidence" value="ECO:0007669"/>
    <property type="project" value="InterPro"/>
</dbReference>
<dbReference type="GO" id="GO:0003997">
    <property type="term" value="F:acyl-CoA oxidase activity"/>
    <property type="evidence" value="ECO:0007669"/>
    <property type="project" value="InterPro"/>
</dbReference>
<reference evidence="2" key="1">
    <citation type="submission" date="2019-09" db="EMBL/GenBank/DDBJ databases">
        <title>Draft genome information of white flower Hibiscus syriacus.</title>
        <authorList>
            <person name="Kim Y.-M."/>
        </authorList>
    </citation>
    <scope>NUCLEOTIDE SEQUENCE [LARGE SCALE GENOMIC DNA]</scope>
    <source>
        <strain evidence="2">YM2019G1</strain>
    </source>
</reference>
<dbReference type="InterPro" id="IPR009100">
    <property type="entry name" value="AcylCoA_DH/oxidase_NM_dom_sf"/>
</dbReference>
<organism evidence="2 3">
    <name type="scientific">Hibiscus syriacus</name>
    <name type="common">Rose of Sharon</name>
    <dbReference type="NCBI Taxonomy" id="106335"/>
    <lineage>
        <taxon>Eukaryota</taxon>
        <taxon>Viridiplantae</taxon>
        <taxon>Streptophyta</taxon>
        <taxon>Embryophyta</taxon>
        <taxon>Tracheophyta</taxon>
        <taxon>Spermatophyta</taxon>
        <taxon>Magnoliopsida</taxon>
        <taxon>eudicotyledons</taxon>
        <taxon>Gunneridae</taxon>
        <taxon>Pentapetalae</taxon>
        <taxon>rosids</taxon>
        <taxon>malvids</taxon>
        <taxon>Malvales</taxon>
        <taxon>Malvaceae</taxon>
        <taxon>Malvoideae</taxon>
        <taxon>Hibiscus</taxon>
    </lineage>
</organism>
<evidence type="ECO:0000313" key="2">
    <source>
        <dbReference type="EMBL" id="KAE8724975.1"/>
    </source>
</evidence>
<dbReference type="Gene3D" id="2.40.110.10">
    <property type="entry name" value="Butyryl-CoA Dehydrogenase, subunit A, domain 2"/>
    <property type="match status" value="1"/>
</dbReference>
<dbReference type="FunFam" id="2.40.110.10:FF:000005">
    <property type="entry name" value="Acyl-coenzyme A oxidase"/>
    <property type="match status" value="1"/>
</dbReference>
<dbReference type="PANTHER" id="PTHR10909">
    <property type="entry name" value="ELECTRON TRANSPORT OXIDOREDUCTASE"/>
    <property type="match status" value="1"/>
</dbReference>
<name>A0A6A3C6R6_HIBSY</name>
<dbReference type="InterPro" id="IPR012258">
    <property type="entry name" value="Acyl-CoA_oxidase"/>
</dbReference>
<dbReference type="SUPFAM" id="SSF56645">
    <property type="entry name" value="Acyl-CoA dehydrogenase NM domain-like"/>
    <property type="match status" value="1"/>
</dbReference>
<proteinExistence type="predicted"/>
<dbReference type="GO" id="GO:0055088">
    <property type="term" value="P:lipid homeostasis"/>
    <property type="evidence" value="ECO:0007669"/>
    <property type="project" value="TreeGrafter"/>
</dbReference>
<dbReference type="GO" id="GO:0033540">
    <property type="term" value="P:fatty acid beta-oxidation using acyl-CoA oxidase"/>
    <property type="evidence" value="ECO:0007669"/>
    <property type="project" value="TreeGrafter"/>
</dbReference>
<dbReference type="InterPro" id="IPR006091">
    <property type="entry name" value="Acyl-CoA_Oxase/DH_mid-dom"/>
</dbReference>
<sequence>MDRAFQRTKILTNHLLLQSSCDPPSSLSSNACLSYSAPEDSESYAFDVKQMRNLIDGHDVEGRDWLFRLMMRSELFNPKARGGKVFVSPDYTQPMEQQREMTMKRIEYLQEKGVFKGWLMEKEEDIVLRICAFLEVLSIFDHSINIKLGVHFFLWGGAIKFLGTKHHHDKWLRATENYTVKGCFAMTELGHGSSRYETVTTYDTNTGEFVINTPCESAQKYWIGGAFNHATHTVVFSQLHINGTNQGVHAFVVQIRDADGNTCPNIRIADCGHKIGLNGVDNGRIWFDNVRVPRENLLNAVANVSHDGQYISPIKNPD</sequence>
<dbReference type="InterPro" id="IPR046373">
    <property type="entry name" value="Acyl-CoA_Oxase/DH_mid-dom_sf"/>
</dbReference>
<protein>
    <submittedName>
        <fullName evidence="2">Acyl-coenzyme A oxidase 3, peroxisomal</fullName>
    </submittedName>
</protein>
<gene>
    <name evidence="2" type="ORF">F3Y22_tig00009055pilonHSYRG00021</name>
</gene>
<dbReference type="GO" id="GO:0071949">
    <property type="term" value="F:FAD binding"/>
    <property type="evidence" value="ECO:0007669"/>
    <property type="project" value="InterPro"/>
</dbReference>
<dbReference type="Pfam" id="PF02770">
    <property type="entry name" value="Acyl-CoA_dh_M"/>
    <property type="match status" value="1"/>
</dbReference>
<keyword evidence="3" id="KW-1185">Reference proteome</keyword>
<evidence type="ECO:0000313" key="3">
    <source>
        <dbReference type="Proteomes" id="UP000436088"/>
    </source>
</evidence>
<evidence type="ECO:0000259" key="1">
    <source>
        <dbReference type="Pfam" id="PF02770"/>
    </source>
</evidence>
<dbReference type="EMBL" id="VEPZ02000436">
    <property type="protein sequence ID" value="KAE8724975.1"/>
    <property type="molecule type" value="Genomic_DNA"/>
</dbReference>
<feature type="domain" description="Acyl-CoA oxidase/dehydrogenase middle" evidence="1">
    <location>
        <begin position="183"/>
        <end position="290"/>
    </location>
</feature>
<comment type="caution">
    <text evidence="2">The sequence shown here is derived from an EMBL/GenBank/DDBJ whole genome shotgun (WGS) entry which is preliminary data.</text>
</comment>